<dbReference type="GO" id="GO:0003723">
    <property type="term" value="F:RNA binding"/>
    <property type="evidence" value="ECO:0007669"/>
    <property type="project" value="InterPro"/>
</dbReference>
<dbReference type="SMART" id="SM00950">
    <property type="entry name" value="Piwi"/>
    <property type="match status" value="1"/>
</dbReference>
<dbReference type="Gene3D" id="2.170.260.10">
    <property type="entry name" value="paz domain"/>
    <property type="match status" value="1"/>
</dbReference>
<dbReference type="Pfam" id="PF16487">
    <property type="entry name" value="ArgoMid"/>
    <property type="match status" value="1"/>
</dbReference>
<dbReference type="InterPro" id="IPR014811">
    <property type="entry name" value="ArgoL1"/>
</dbReference>
<keyword evidence="6" id="KW-1185">Reference proteome</keyword>
<dbReference type="InterPro" id="IPR045246">
    <property type="entry name" value="Piwi_ago-like"/>
</dbReference>
<dbReference type="Pfam" id="PF08699">
    <property type="entry name" value="ArgoL1"/>
    <property type="match status" value="1"/>
</dbReference>
<evidence type="ECO:0000259" key="3">
    <source>
        <dbReference type="PROSITE" id="PS50821"/>
    </source>
</evidence>
<evidence type="ECO:0000256" key="1">
    <source>
        <dbReference type="RuleBase" id="RU361178"/>
    </source>
</evidence>
<dbReference type="CDD" id="cd04657">
    <property type="entry name" value="Piwi_ago-like"/>
    <property type="match status" value="1"/>
</dbReference>
<dbReference type="EMBL" id="BMAO01030163">
    <property type="protein sequence ID" value="GFQ66174.1"/>
    <property type="molecule type" value="Genomic_DNA"/>
</dbReference>
<dbReference type="Proteomes" id="UP000887116">
    <property type="component" value="Unassembled WGS sequence"/>
</dbReference>
<evidence type="ECO:0000256" key="2">
    <source>
        <dbReference type="SAM" id="MobiDB-lite"/>
    </source>
</evidence>
<accession>A0A8X6GFV1</accession>
<dbReference type="InterPro" id="IPR003165">
    <property type="entry name" value="Piwi"/>
</dbReference>
<reference evidence="5" key="1">
    <citation type="submission" date="2020-07" db="EMBL/GenBank/DDBJ databases">
        <title>Multicomponent nature underlies the extraordinary mechanical properties of spider dragline silk.</title>
        <authorList>
            <person name="Kono N."/>
            <person name="Nakamura H."/>
            <person name="Mori M."/>
            <person name="Yoshida Y."/>
            <person name="Ohtoshi R."/>
            <person name="Malay A.D."/>
            <person name="Moran D.A.P."/>
            <person name="Tomita M."/>
            <person name="Numata K."/>
            <person name="Arakawa K."/>
        </authorList>
    </citation>
    <scope>NUCLEOTIDE SEQUENCE</scope>
</reference>
<name>A0A8X6GFV1_TRICU</name>
<proteinExistence type="inferred from homology"/>
<dbReference type="InterPro" id="IPR032474">
    <property type="entry name" value="Argonaute_N"/>
</dbReference>
<protein>
    <submittedName>
        <fullName evidence="5">Protein argonaute-3</fullName>
    </submittedName>
</protein>
<evidence type="ECO:0000313" key="5">
    <source>
        <dbReference type="EMBL" id="GFQ66174.1"/>
    </source>
</evidence>
<dbReference type="Pfam" id="PF16486">
    <property type="entry name" value="ArgoN"/>
    <property type="match status" value="1"/>
</dbReference>
<dbReference type="InterPro" id="IPR032473">
    <property type="entry name" value="Argonaute_Mid_dom"/>
</dbReference>
<comment type="caution">
    <text evidence="5">The sequence shown here is derived from an EMBL/GenBank/DDBJ whole genome shotgun (WGS) entry which is preliminary data.</text>
</comment>
<dbReference type="Gene3D" id="3.40.50.2300">
    <property type="match status" value="1"/>
</dbReference>
<dbReference type="Pfam" id="PF02170">
    <property type="entry name" value="PAZ"/>
    <property type="match status" value="1"/>
</dbReference>
<dbReference type="PROSITE" id="PS50822">
    <property type="entry name" value="PIWI"/>
    <property type="match status" value="1"/>
</dbReference>
<dbReference type="InterPro" id="IPR036397">
    <property type="entry name" value="RNaseH_sf"/>
</dbReference>
<dbReference type="SUPFAM" id="SSF101690">
    <property type="entry name" value="PAZ domain"/>
    <property type="match status" value="1"/>
</dbReference>
<dbReference type="Gene3D" id="3.30.420.10">
    <property type="entry name" value="Ribonuclease H-like superfamily/Ribonuclease H"/>
    <property type="match status" value="1"/>
</dbReference>
<gene>
    <name evidence="5" type="primary">ago3</name>
    <name evidence="5" type="ORF">TNCT_553111</name>
</gene>
<feature type="domain" description="Piwi" evidence="4">
    <location>
        <begin position="655"/>
        <end position="979"/>
    </location>
</feature>
<evidence type="ECO:0000313" key="6">
    <source>
        <dbReference type="Proteomes" id="UP000887116"/>
    </source>
</evidence>
<evidence type="ECO:0000259" key="4">
    <source>
        <dbReference type="PROSITE" id="PS50822"/>
    </source>
</evidence>
<feature type="compositionally biased region" description="Low complexity" evidence="2">
    <location>
        <begin position="119"/>
        <end position="132"/>
    </location>
</feature>
<dbReference type="SMART" id="SM01163">
    <property type="entry name" value="DUF1785"/>
    <property type="match status" value="1"/>
</dbReference>
<dbReference type="CDD" id="cd02846">
    <property type="entry name" value="PAZ_argonaute_like"/>
    <property type="match status" value="1"/>
</dbReference>
<dbReference type="Pfam" id="PF02171">
    <property type="entry name" value="Piwi"/>
    <property type="match status" value="1"/>
</dbReference>
<dbReference type="AlphaFoldDB" id="A0A8X6GFV1"/>
<dbReference type="PANTHER" id="PTHR22891">
    <property type="entry name" value="EUKARYOTIC TRANSLATION INITIATION FACTOR 2C"/>
    <property type="match status" value="1"/>
</dbReference>
<dbReference type="InterPro" id="IPR003100">
    <property type="entry name" value="PAZ_dom"/>
</dbReference>
<sequence>MAKKKGKKRNASKKKSENVDQSKVPDPSVHAVEQPSSPIDVSDDDMLSSEACALHISERKATEKKKRNVKQPKVPSLCDATIEQSSINVPESDHLSSEACALPISGISREEVAKETVPLETVSSESESESPLALDLPRKPTKPGRMGRLIKLISNCFPLEFSGINVYHYDVEIISRGSNYSTGDSNGASLKGGKEKKYRCLYSKLNREVFRAMQRDHADFRNAVFDGKKNMYSVRSLGIKNEEYVISLDSEVPGDLNDPRGPRKDVFIFKVKPVEKETGNNIISLEPLRALFKGKVASVPHEALMVLETVLKHTPCLRYIPVRDSFYYPPYEYCPLGGGKEIWYGYHQSVLLGQKQAMVNLDISSAAFYENISVIDYVAKFLSKSVQGLHNISSLTERDIYNLSTDLKNVRVQVTHLHYPRKYVVKEVSDKSANDIKFTITKNSQTRETSVKNYFWEEYNKRLQFPHLPCLLVNANKDVYLPFEVCKIVEKQHCNGELNGRQLAEMIKVTAIPPKERYRETLNIYKSSDYGNDRFLRAFDLRVLPDPLKVNGRIIGAPQVQYSNEIVRPYNGSWNMKNIKFFSGTKINTWTLLSFADPADCPRKLLEEFASSLCHYANLQGIKLERCKKIENADAQLQNVSIYFRKMKDQNNAELVFVVLPLEADRPRSKSSQNIQNKVVDSSILYSEIKKVSETNIGLITQCIKGKNVIEKCNNASFISNLCLKLNAKMGGINNTLMPGEISEFIKHSILIVGADVNHSRYDDSIAAVVGSIDENYYRYAVSVSYQKHEKKKKKTCEVILDMKDMIRKILLEFQKVRGNMPQKIIVYRDGVSEGQFKDVQKREIKWIAEACSTINHDYKPKITFIVVQKRHHRKFLPENQMHGVGPMRNCPPGTAVDSVVTHPLNYDFYLYSHLGLKGTSKCCYYTVLHDDNGYGFDALEKLSYYLCHIYIRCTKSISVPSPIQYAHLAADRARKHLASHIKDMENKGLLKEKDRKSQMARISIQEINKAITVKDYLKDTMYFT</sequence>
<dbReference type="GO" id="GO:0034587">
    <property type="term" value="P:piRNA processing"/>
    <property type="evidence" value="ECO:0007669"/>
    <property type="project" value="UniProtKB-ARBA"/>
</dbReference>
<dbReference type="InterPro" id="IPR012337">
    <property type="entry name" value="RNaseH-like_sf"/>
</dbReference>
<feature type="domain" description="PAZ" evidence="3">
    <location>
        <begin position="373"/>
        <end position="490"/>
    </location>
</feature>
<dbReference type="SMART" id="SM00949">
    <property type="entry name" value="PAZ"/>
    <property type="match status" value="1"/>
</dbReference>
<feature type="region of interest" description="Disordered" evidence="2">
    <location>
        <begin position="119"/>
        <end position="140"/>
    </location>
</feature>
<feature type="compositionally biased region" description="Basic residues" evidence="2">
    <location>
        <begin position="1"/>
        <end position="13"/>
    </location>
</feature>
<organism evidence="5 6">
    <name type="scientific">Trichonephila clavata</name>
    <name type="common">Joro spider</name>
    <name type="synonym">Nephila clavata</name>
    <dbReference type="NCBI Taxonomy" id="2740835"/>
    <lineage>
        <taxon>Eukaryota</taxon>
        <taxon>Metazoa</taxon>
        <taxon>Ecdysozoa</taxon>
        <taxon>Arthropoda</taxon>
        <taxon>Chelicerata</taxon>
        <taxon>Arachnida</taxon>
        <taxon>Araneae</taxon>
        <taxon>Araneomorphae</taxon>
        <taxon>Entelegynae</taxon>
        <taxon>Araneoidea</taxon>
        <taxon>Nephilidae</taxon>
        <taxon>Trichonephila</taxon>
    </lineage>
</organism>
<comment type="similarity">
    <text evidence="1">Belongs to the argonaute family.</text>
</comment>
<dbReference type="OrthoDB" id="10252740at2759"/>
<feature type="region of interest" description="Disordered" evidence="2">
    <location>
        <begin position="1"/>
        <end position="52"/>
    </location>
</feature>
<dbReference type="SUPFAM" id="SSF53098">
    <property type="entry name" value="Ribonuclease H-like"/>
    <property type="match status" value="1"/>
</dbReference>
<dbReference type="PROSITE" id="PS50821">
    <property type="entry name" value="PAZ"/>
    <property type="match status" value="1"/>
</dbReference>
<dbReference type="InterPro" id="IPR036085">
    <property type="entry name" value="PAZ_dom_sf"/>
</dbReference>